<reference evidence="1" key="1">
    <citation type="submission" date="2024-09" db="EMBL/GenBank/DDBJ databases">
        <title>Black Yeasts Isolated from many extreme environments.</title>
        <authorList>
            <person name="Coleine C."/>
            <person name="Stajich J.E."/>
            <person name="Selbmann L."/>
        </authorList>
    </citation>
    <scope>NUCLEOTIDE SEQUENCE</scope>
    <source>
        <strain evidence="1">CCFEE 5737</strain>
    </source>
</reference>
<organism evidence="1 2">
    <name type="scientific">Coniosporium uncinatum</name>
    <dbReference type="NCBI Taxonomy" id="93489"/>
    <lineage>
        <taxon>Eukaryota</taxon>
        <taxon>Fungi</taxon>
        <taxon>Dikarya</taxon>
        <taxon>Ascomycota</taxon>
        <taxon>Pezizomycotina</taxon>
        <taxon>Dothideomycetes</taxon>
        <taxon>Dothideomycetes incertae sedis</taxon>
        <taxon>Coniosporium</taxon>
    </lineage>
</organism>
<dbReference type="EMBL" id="JAWDJW010009613">
    <property type="protein sequence ID" value="KAK3058408.1"/>
    <property type="molecule type" value="Genomic_DNA"/>
</dbReference>
<accession>A0ACC3CYK9</accession>
<keyword evidence="2" id="KW-1185">Reference proteome</keyword>
<proteinExistence type="predicted"/>
<comment type="caution">
    <text evidence="1">The sequence shown here is derived from an EMBL/GenBank/DDBJ whole genome shotgun (WGS) entry which is preliminary data.</text>
</comment>
<name>A0ACC3CYK9_9PEZI</name>
<evidence type="ECO:0000313" key="1">
    <source>
        <dbReference type="EMBL" id="KAK3058408.1"/>
    </source>
</evidence>
<gene>
    <name evidence="1" type="ORF">LTS18_011361</name>
</gene>
<sequence length="527" mass="58738">MLMDEPPPEFNLAQILPMEDEVTGADLQVIGASFCDPYLLILRDDSSITVFKTDVNGELEELERAGGILDDKWLSGCLYKPQQSDQEPVLCLLNADGGLRIFELPDLSKPTFLADGLMFLPFILTTDYAQRRSAVREILTEILVADIGDSVSKTPYLIVRTGTDDLIIYEPFYFPHKDSTQSFTTNLRWRKINQPHMPKYEETDDFDPGESGTLKPLRDVGGYSTVFQAGTSPCFIFKESTSIPRVISMRVKGVQSISSFHTASCERGFLYVDLNGAIRASQLPRHFHYGDTGWPTRKILMNEEVQALCYHPPMQVYAFAASSTEAFKLPDDDFHYEWTKEETSFLPQTERGVVRLLHPQTSSVIDSYVLDPYEVVLCMKTIDLEVSEVTHKRQQLIVIGTAILQGEDLPASGTIHVLDVISVVPVPGRPETGMRFKPIAREEVKGAVTALSSIGSQGFLLAAQGQKCMVRGLKEDGTLLPVAFMDMQTHTTVAKTLPGTGMSIMGDAIKGLWFCGYTEEPYKMMLL</sequence>
<protein>
    <submittedName>
        <fullName evidence="1">Uncharacterized protein</fullName>
    </submittedName>
</protein>
<dbReference type="Proteomes" id="UP001186974">
    <property type="component" value="Unassembled WGS sequence"/>
</dbReference>
<feature type="non-terminal residue" evidence="1">
    <location>
        <position position="527"/>
    </location>
</feature>
<evidence type="ECO:0000313" key="2">
    <source>
        <dbReference type="Proteomes" id="UP001186974"/>
    </source>
</evidence>